<evidence type="ECO:0000256" key="6">
    <source>
        <dbReference type="SAM" id="Phobius"/>
    </source>
</evidence>
<sequence>MNGLYRPRHGRMIAGVCAGLARRFGMAPWTVRLLALLSCLLPGPQFVVYLVLWVMMPNEDRYMARAH</sequence>
<dbReference type="GO" id="GO:0005886">
    <property type="term" value="C:plasma membrane"/>
    <property type="evidence" value="ECO:0007669"/>
    <property type="project" value="UniProtKB-SubCell"/>
</dbReference>
<evidence type="ECO:0000256" key="5">
    <source>
        <dbReference type="ARBA" id="ARBA00023136"/>
    </source>
</evidence>
<dbReference type="AlphaFoldDB" id="A0A4V2YQ37"/>
<dbReference type="RefSeq" id="WP_132206176.1">
    <property type="nucleotide sequence ID" value="NZ_SMKY01000510.1"/>
</dbReference>
<keyword evidence="5 6" id="KW-0472">Membrane</keyword>
<evidence type="ECO:0000256" key="1">
    <source>
        <dbReference type="ARBA" id="ARBA00004162"/>
    </source>
</evidence>
<protein>
    <submittedName>
        <fullName evidence="8">PspC domain-containing protein</fullName>
    </submittedName>
</protein>
<feature type="transmembrane region" description="Helical" evidence="6">
    <location>
        <begin position="33"/>
        <end position="55"/>
    </location>
</feature>
<accession>A0A4V2YQ37</accession>
<evidence type="ECO:0000313" key="9">
    <source>
        <dbReference type="Proteomes" id="UP000295578"/>
    </source>
</evidence>
<dbReference type="InterPro" id="IPR052027">
    <property type="entry name" value="PspC"/>
</dbReference>
<evidence type="ECO:0000259" key="7">
    <source>
        <dbReference type="Pfam" id="PF04024"/>
    </source>
</evidence>
<keyword evidence="3 6" id="KW-0812">Transmembrane</keyword>
<organism evidence="8 9">
    <name type="scientific">Actinomadura darangshiensis</name>
    <dbReference type="NCBI Taxonomy" id="705336"/>
    <lineage>
        <taxon>Bacteria</taxon>
        <taxon>Bacillati</taxon>
        <taxon>Actinomycetota</taxon>
        <taxon>Actinomycetes</taxon>
        <taxon>Streptosporangiales</taxon>
        <taxon>Thermomonosporaceae</taxon>
        <taxon>Actinomadura</taxon>
    </lineage>
</organism>
<keyword evidence="9" id="KW-1185">Reference proteome</keyword>
<dbReference type="Pfam" id="PF04024">
    <property type="entry name" value="PspC"/>
    <property type="match status" value="1"/>
</dbReference>
<evidence type="ECO:0000256" key="3">
    <source>
        <dbReference type="ARBA" id="ARBA00022692"/>
    </source>
</evidence>
<dbReference type="PANTHER" id="PTHR33885">
    <property type="entry name" value="PHAGE SHOCK PROTEIN C"/>
    <property type="match status" value="1"/>
</dbReference>
<comment type="subcellular location">
    <subcellularLocation>
        <location evidence="1">Cell membrane</location>
        <topology evidence="1">Single-pass membrane protein</topology>
    </subcellularLocation>
</comment>
<feature type="domain" description="Phage shock protein PspC N-terminal" evidence="7">
    <location>
        <begin position="3"/>
        <end position="59"/>
    </location>
</feature>
<keyword evidence="4 6" id="KW-1133">Transmembrane helix</keyword>
<comment type="caution">
    <text evidence="8">The sequence shown here is derived from an EMBL/GenBank/DDBJ whole genome shotgun (WGS) entry which is preliminary data.</text>
</comment>
<evidence type="ECO:0000256" key="2">
    <source>
        <dbReference type="ARBA" id="ARBA00022475"/>
    </source>
</evidence>
<evidence type="ECO:0000313" key="8">
    <source>
        <dbReference type="EMBL" id="TDD60627.1"/>
    </source>
</evidence>
<dbReference type="Proteomes" id="UP000295578">
    <property type="component" value="Unassembled WGS sequence"/>
</dbReference>
<name>A0A4V2YQ37_9ACTN</name>
<proteinExistence type="predicted"/>
<gene>
    <name evidence="8" type="ORF">E1293_45565</name>
</gene>
<dbReference type="InterPro" id="IPR007168">
    <property type="entry name" value="Phageshock_PspC_N"/>
</dbReference>
<dbReference type="OrthoDB" id="7359894at2"/>
<dbReference type="EMBL" id="SMKY01000510">
    <property type="protein sequence ID" value="TDD60627.1"/>
    <property type="molecule type" value="Genomic_DNA"/>
</dbReference>
<dbReference type="PANTHER" id="PTHR33885:SF3">
    <property type="entry name" value="PHAGE SHOCK PROTEIN C"/>
    <property type="match status" value="1"/>
</dbReference>
<reference evidence="8 9" key="1">
    <citation type="submission" date="2019-03" db="EMBL/GenBank/DDBJ databases">
        <title>Draft genome sequences of novel Actinobacteria.</title>
        <authorList>
            <person name="Sahin N."/>
            <person name="Ay H."/>
            <person name="Saygin H."/>
        </authorList>
    </citation>
    <scope>NUCLEOTIDE SEQUENCE [LARGE SCALE GENOMIC DNA]</scope>
    <source>
        <strain evidence="8 9">DSM 45941</strain>
    </source>
</reference>
<keyword evidence="2" id="KW-1003">Cell membrane</keyword>
<evidence type="ECO:0000256" key="4">
    <source>
        <dbReference type="ARBA" id="ARBA00022989"/>
    </source>
</evidence>